<dbReference type="InterPro" id="IPR035965">
    <property type="entry name" value="PAS-like_dom_sf"/>
</dbReference>
<dbReference type="InterPro" id="IPR000014">
    <property type="entry name" value="PAS"/>
</dbReference>
<dbReference type="Pfam" id="PF02518">
    <property type="entry name" value="HATPase_c"/>
    <property type="match status" value="1"/>
</dbReference>
<dbReference type="PRINTS" id="PR00344">
    <property type="entry name" value="BCTRLSENSOR"/>
</dbReference>
<dbReference type="PROSITE" id="PS50109">
    <property type="entry name" value="HIS_KIN"/>
    <property type="match status" value="1"/>
</dbReference>
<keyword evidence="6 15" id="KW-0808">Transferase</keyword>
<feature type="domain" description="PAS" evidence="14">
    <location>
        <begin position="227"/>
        <end position="269"/>
    </location>
</feature>
<dbReference type="Gene3D" id="3.30.565.10">
    <property type="entry name" value="Histidine kinase-like ATPase, C-terminal domain"/>
    <property type="match status" value="1"/>
</dbReference>
<evidence type="ECO:0000256" key="11">
    <source>
        <dbReference type="SAM" id="Phobius"/>
    </source>
</evidence>
<dbReference type="InterPro" id="IPR024478">
    <property type="entry name" value="HlyB_4HB_MCP"/>
</dbReference>
<dbReference type="InterPro" id="IPR036097">
    <property type="entry name" value="HisK_dim/P_sf"/>
</dbReference>
<dbReference type="InterPro" id="IPR004358">
    <property type="entry name" value="Sig_transdc_His_kin-like_C"/>
</dbReference>
<dbReference type="Pfam" id="PF00072">
    <property type="entry name" value="Response_reg"/>
    <property type="match status" value="2"/>
</dbReference>
<evidence type="ECO:0000256" key="9">
    <source>
        <dbReference type="ARBA" id="ARBA00074306"/>
    </source>
</evidence>
<dbReference type="OrthoDB" id="9790669at2"/>
<dbReference type="EMBL" id="LAYJ01000116">
    <property type="protein sequence ID" value="KKI49862.1"/>
    <property type="molecule type" value="Genomic_DNA"/>
</dbReference>
<dbReference type="SUPFAM" id="SSF52172">
    <property type="entry name" value="CheY-like"/>
    <property type="match status" value="2"/>
</dbReference>
<keyword evidence="7" id="KW-0902">Two-component regulatory system</keyword>
<dbReference type="EC" id="2.7.13.3" evidence="3"/>
<dbReference type="SMART" id="SM00448">
    <property type="entry name" value="REC"/>
    <property type="match status" value="2"/>
</dbReference>
<gene>
    <name evidence="15" type="ORF">CHK_2670</name>
</gene>
<dbReference type="SMART" id="SM00387">
    <property type="entry name" value="HATPase_c"/>
    <property type="match status" value="1"/>
</dbReference>
<dbReference type="STRING" id="270498.CHK_2670"/>
<dbReference type="FunFam" id="3.30.565.10:FF:000010">
    <property type="entry name" value="Sensor histidine kinase RcsC"/>
    <property type="match status" value="1"/>
</dbReference>
<evidence type="ECO:0000256" key="7">
    <source>
        <dbReference type="ARBA" id="ARBA00023012"/>
    </source>
</evidence>
<evidence type="ECO:0000256" key="2">
    <source>
        <dbReference type="ARBA" id="ARBA00006402"/>
    </source>
</evidence>
<dbReference type="InterPro" id="IPR005467">
    <property type="entry name" value="His_kinase_dom"/>
</dbReference>
<evidence type="ECO:0000313" key="16">
    <source>
        <dbReference type="Proteomes" id="UP000034076"/>
    </source>
</evidence>
<dbReference type="CDD" id="cd16922">
    <property type="entry name" value="HATPase_EvgS-ArcB-TorS-like"/>
    <property type="match status" value="1"/>
</dbReference>
<dbReference type="PROSITE" id="PS50110">
    <property type="entry name" value="RESPONSE_REGULATORY"/>
    <property type="match status" value="2"/>
</dbReference>
<dbReference type="Gene3D" id="1.10.287.130">
    <property type="match status" value="1"/>
</dbReference>
<keyword evidence="6 15" id="KW-0418">Kinase</keyword>
<protein>
    <recommendedName>
        <fullName evidence="9">Circadian input-output histidine kinase CikA</fullName>
        <ecNumber evidence="3">2.7.13.3</ecNumber>
    </recommendedName>
    <alternativeName>
        <fullName evidence="4">Stage 0 sporulation protein A homolog</fullName>
    </alternativeName>
</protein>
<evidence type="ECO:0000256" key="8">
    <source>
        <dbReference type="ARBA" id="ARBA00024867"/>
    </source>
</evidence>
<dbReference type="Pfam" id="PF12729">
    <property type="entry name" value="4HB_MCP_1"/>
    <property type="match status" value="1"/>
</dbReference>
<evidence type="ECO:0000256" key="5">
    <source>
        <dbReference type="ARBA" id="ARBA00022553"/>
    </source>
</evidence>
<comment type="function">
    <text evidence="8">May play the central regulatory role in sporulation. It may be an element of the effector pathway responsible for the activation of sporulation genes in response to nutritional stress. Spo0A may act in concert with spo0H (a sigma factor) to control the expression of some genes that are critical to the sporulation process.</text>
</comment>
<accession>A0A0M2NHF5</accession>
<evidence type="ECO:0000256" key="6">
    <source>
        <dbReference type="ARBA" id="ARBA00022777"/>
    </source>
</evidence>
<evidence type="ECO:0000256" key="3">
    <source>
        <dbReference type="ARBA" id="ARBA00012438"/>
    </source>
</evidence>
<dbReference type="Gene3D" id="3.30.450.20">
    <property type="entry name" value="PAS domain"/>
    <property type="match status" value="1"/>
</dbReference>
<dbReference type="Gene3D" id="3.40.50.2300">
    <property type="match status" value="2"/>
</dbReference>
<organism evidence="15 16">
    <name type="scientific">Christensenella hongkongensis</name>
    <dbReference type="NCBI Taxonomy" id="270498"/>
    <lineage>
        <taxon>Bacteria</taxon>
        <taxon>Bacillati</taxon>
        <taxon>Bacillota</taxon>
        <taxon>Clostridia</taxon>
        <taxon>Christensenellales</taxon>
        <taxon>Christensenellaceae</taxon>
        <taxon>Christensenella</taxon>
    </lineage>
</organism>
<dbReference type="SUPFAM" id="SSF47384">
    <property type="entry name" value="Homodimeric domain of signal transducing histidine kinase"/>
    <property type="match status" value="1"/>
</dbReference>
<name>A0A0M2NHF5_9FIRM</name>
<dbReference type="AlphaFoldDB" id="A0A0M2NHF5"/>
<keyword evidence="11" id="KW-0472">Membrane</keyword>
<dbReference type="InterPro" id="IPR003661">
    <property type="entry name" value="HisK_dim/P_dom"/>
</dbReference>
<evidence type="ECO:0000259" key="12">
    <source>
        <dbReference type="PROSITE" id="PS50109"/>
    </source>
</evidence>
<dbReference type="SUPFAM" id="SSF55785">
    <property type="entry name" value="PYP-like sensor domain (PAS domain)"/>
    <property type="match status" value="1"/>
</dbReference>
<keyword evidence="16" id="KW-1185">Reference proteome</keyword>
<dbReference type="InterPro" id="IPR003594">
    <property type="entry name" value="HATPase_dom"/>
</dbReference>
<dbReference type="CDD" id="cd17546">
    <property type="entry name" value="REC_hyHK_CKI1_RcsC-like"/>
    <property type="match status" value="1"/>
</dbReference>
<dbReference type="Pfam" id="PF00512">
    <property type="entry name" value="HisKA"/>
    <property type="match status" value="1"/>
</dbReference>
<dbReference type="SUPFAM" id="SSF55874">
    <property type="entry name" value="ATPase domain of HSP90 chaperone/DNA topoisomerase II/histidine kinase"/>
    <property type="match status" value="1"/>
</dbReference>
<dbReference type="Proteomes" id="UP000034076">
    <property type="component" value="Unassembled WGS sequence"/>
</dbReference>
<reference evidence="15 16" key="1">
    <citation type="submission" date="2015-04" db="EMBL/GenBank/DDBJ databases">
        <title>Draft genome sequence of bacteremic isolate Catabacter hongkongensis type strain HKU16T.</title>
        <authorList>
            <person name="Lau S.K."/>
            <person name="Teng J.L."/>
            <person name="Huang Y."/>
            <person name="Curreem S.O."/>
            <person name="Tsui S.K."/>
            <person name="Woo P.C."/>
        </authorList>
    </citation>
    <scope>NUCLEOTIDE SEQUENCE [LARGE SCALE GENOMIC DNA]</scope>
    <source>
        <strain evidence="15 16">HKU16</strain>
    </source>
</reference>
<dbReference type="InterPro" id="IPR036890">
    <property type="entry name" value="HATPase_C_sf"/>
</dbReference>
<proteinExistence type="inferred from homology"/>
<dbReference type="CDD" id="cd00156">
    <property type="entry name" value="REC"/>
    <property type="match status" value="1"/>
</dbReference>
<dbReference type="PANTHER" id="PTHR45339">
    <property type="entry name" value="HYBRID SIGNAL TRANSDUCTION HISTIDINE KINASE J"/>
    <property type="match status" value="1"/>
</dbReference>
<evidence type="ECO:0000256" key="10">
    <source>
        <dbReference type="PROSITE-ProRule" id="PRU00169"/>
    </source>
</evidence>
<evidence type="ECO:0000259" key="14">
    <source>
        <dbReference type="PROSITE" id="PS50112"/>
    </source>
</evidence>
<feature type="domain" description="Response regulatory" evidence="13">
    <location>
        <begin position="612"/>
        <end position="729"/>
    </location>
</feature>
<dbReference type="CDD" id="cd00082">
    <property type="entry name" value="HisKA"/>
    <property type="match status" value="1"/>
</dbReference>
<evidence type="ECO:0000259" key="13">
    <source>
        <dbReference type="PROSITE" id="PS50110"/>
    </source>
</evidence>
<dbReference type="InterPro" id="IPR011006">
    <property type="entry name" value="CheY-like_superfamily"/>
</dbReference>
<feature type="modified residue" description="4-aspartylphosphate" evidence="10">
    <location>
        <position position="801"/>
    </location>
</feature>
<dbReference type="RefSeq" id="WP_052740588.1">
    <property type="nucleotide sequence ID" value="NZ_LAYJ01000116.1"/>
</dbReference>
<dbReference type="InterPro" id="IPR001789">
    <property type="entry name" value="Sig_transdc_resp-reg_receiver"/>
</dbReference>
<evidence type="ECO:0000256" key="1">
    <source>
        <dbReference type="ARBA" id="ARBA00000085"/>
    </source>
</evidence>
<comment type="similarity">
    <text evidence="2">In the N-terminal section; belongs to the phytochrome family.</text>
</comment>
<dbReference type="PROSITE" id="PS50112">
    <property type="entry name" value="PAS"/>
    <property type="match status" value="1"/>
</dbReference>
<feature type="domain" description="Response regulatory" evidence="13">
    <location>
        <begin position="749"/>
        <end position="870"/>
    </location>
</feature>
<keyword evidence="5 10" id="KW-0597">Phosphoprotein</keyword>
<dbReference type="GO" id="GO:0000155">
    <property type="term" value="F:phosphorelay sensor kinase activity"/>
    <property type="evidence" value="ECO:0007669"/>
    <property type="project" value="InterPro"/>
</dbReference>
<keyword evidence="11" id="KW-1133">Transmembrane helix</keyword>
<comment type="catalytic activity">
    <reaction evidence="1">
        <text>ATP + protein L-histidine = ADP + protein N-phospho-L-histidine.</text>
        <dbReference type="EC" id="2.7.13.3"/>
    </reaction>
</comment>
<feature type="transmembrane region" description="Helical" evidence="11">
    <location>
        <begin position="12"/>
        <end position="33"/>
    </location>
</feature>
<dbReference type="PANTHER" id="PTHR45339:SF1">
    <property type="entry name" value="HYBRID SIGNAL TRANSDUCTION HISTIDINE KINASE J"/>
    <property type="match status" value="1"/>
</dbReference>
<feature type="modified residue" description="4-aspartylphosphate" evidence="10">
    <location>
        <position position="663"/>
    </location>
</feature>
<sequence length="878" mass="100214">MKQKKQWSPKNINALLVITVIIISILVTAFAYMTIGNTDNLAEYTSQIYQKPYAVNDAAWRMRLEILYARNTMLDLLNSDGNRQQQQDALDNMYRYRALQQELKNTLMTQYEGDKATVEKLYEDFDQIQALHDQGIALIKAGQKDAATTLLMDEAYPLYLEAEELVQEIIDDSQQAMSGYVQESYILNEQTNQAAVVWGIALVALTLLLSVLSVRTISKRNANIYHNDKLFSIISENVDAVFMVYDCKAQRVEYISENAERILGFAAEDYKKNMEISRAYFEETEFYKTRDFFNTSPGEILEYEYQIKDPDTGLQKDIVTKRYPIIEGGEVVKYVLMTSDLTEFKESQSALKAALENSEKANLAKREFLSRMSHEIRTPMNAVIGMTRILEYSMDDPEKAQGCLRKINMASMHLLELINNILDMSKIESGKLEIENKEFSINKMLSDIAVIIQPKAEENKLQFDVVLKNVVHDRVKGDEMRIKQVMLNFLSNSVKFTKEGGMIRVTVRELEKRGNQICLKFKVKDTGIGMNEKFMARIFEPFEQEEASTYRKYGGTGLGMALCKTLVESMGGTIEVESRKGEGSAFYFNLWLEALAEQEPEEQLSEHLRELNVLIIDDDIEVRGHLELLCRQMGVQTKAVASGFDAALLFKENANRFDVCLIDLYMPDVDGIHTAEWIREKAGNDIYIVLMSAYDYKNIEKEALMVGVNDFMLKPVMIEDISSILRRAGGEVEALPVCRETKYDFSGKRLLIAEDNALNLEIVEELTKRVGFEVETAENGKKALEKFLESEPGYYDVVLMDVHMPEMDGYEATRLIRASNHPQAKDIIIVAMTANAFYEDELEALKNGMNLHMSKPIEPEIIFAALQKILYDKKSRGI</sequence>
<dbReference type="SMART" id="SM00388">
    <property type="entry name" value="HisKA"/>
    <property type="match status" value="1"/>
</dbReference>
<keyword evidence="11" id="KW-0812">Transmembrane</keyword>
<evidence type="ECO:0000256" key="4">
    <source>
        <dbReference type="ARBA" id="ARBA00018672"/>
    </source>
</evidence>
<evidence type="ECO:0000313" key="15">
    <source>
        <dbReference type="EMBL" id="KKI49862.1"/>
    </source>
</evidence>
<comment type="caution">
    <text evidence="15">The sequence shown here is derived from an EMBL/GenBank/DDBJ whole genome shotgun (WGS) entry which is preliminary data.</text>
</comment>
<feature type="domain" description="Histidine kinase" evidence="12">
    <location>
        <begin position="371"/>
        <end position="594"/>
    </location>
</feature>